<dbReference type="EMBL" id="BTGU01012833">
    <property type="protein sequence ID" value="GMN72128.1"/>
    <property type="molecule type" value="Genomic_DNA"/>
</dbReference>
<evidence type="ECO:0000313" key="2">
    <source>
        <dbReference type="Proteomes" id="UP001187192"/>
    </source>
</evidence>
<dbReference type="Proteomes" id="UP001187192">
    <property type="component" value="Unassembled WGS sequence"/>
</dbReference>
<comment type="caution">
    <text evidence="1">The sequence shown here is derived from an EMBL/GenBank/DDBJ whole genome shotgun (WGS) entry which is preliminary data.</text>
</comment>
<sequence length="101" mass="11528">MLRCDDSDCRSSESSGRLDRCHLGYDLRRRRLEVRELDPSLQTTRTSPIFDNVAMMATSKASRTISVVDDLTFPRSIANSKACVFLGFQAIWGRWWLAEAL</sequence>
<keyword evidence="2" id="KW-1185">Reference proteome</keyword>
<evidence type="ECO:0000313" key="1">
    <source>
        <dbReference type="EMBL" id="GMN72128.1"/>
    </source>
</evidence>
<name>A0AA88ECY7_FICCA</name>
<protein>
    <submittedName>
        <fullName evidence="1">Uncharacterized protein</fullName>
    </submittedName>
</protein>
<accession>A0AA88ECY7</accession>
<gene>
    <name evidence="1" type="ORF">TIFTF001_053507</name>
</gene>
<dbReference type="AlphaFoldDB" id="A0AA88ECY7"/>
<proteinExistence type="predicted"/>
<reference evidence="1" key="1">
    <citation type="submission" date="2023-07" db="EMBL/GenBank/DDBJ databases">
        <title>draft genome sequence of fig (Ficus carica).</title>
        <authorList>
            <person name="Takahashi T."/>
            <person name="Nishimura K."/>
        </authorList>
    </citation>
    <scope>NUCLEOTIDE SEQUENCE</scope>
</reference>
<organism evidence="1 2">
    <name type="scientific">Ficus carica</name>
    <name type="common">Common fig</name>
    <dbReference type="NCBI Taxonomy" id="3494"/>
    <lineage>
        <taxon>Eukaryota</taxon>
        <taxon>Viridiplantae</taxon>
        <taxon>Streptophyta</taxon>
        <taxon>Embryophyta</taxon>
        <taxon>Tracheophyta</taxon>
        <taxon>Spermatophyta</taxon>
        <taxon>Magnoliopsida</taxon>
        <taxon>eudicotyledons</taxon>
        <taxon>Gunneridae</taxon>
        <taxon>Pentapetalae</taxon>
        <taxon>rosids</taxon>
        <taxon>fabids</taxon>
        <taxon>Rosales</taxon>
        <taxon>Moraceae</taxon>
        <taxon>Ficeae</taxon>
        <taxon>Ficus</taxon>
    </lineage>
</organism>